<dbReference type="EMBL" id="LC625835">
    <property type="protein sequence ID" value="BCU03072.1"/>
    <property type="molecule type" value="Genomic_DNA"/>
</dbReference>
<organism evidence="1 2">
    <name type="scientific">Pandoravirus japonicus</name>
    <dbReference type="NCBI Taxonomy" id="2823154"/>
    <lineage>
        <taxon>Viruses</taxon>
        <taxon>Pandoravirus</taxon>
    </lineage>
</organism>
<dbReference type="PANTHER" id="PTHR46586">
    <property type="entry name" value="ANKYRIN REPEAT-CONTAINING PROTEIN"/>
    <property type="match status" value="1"/>
</dbReference>
<proteinExistence type="predicted"/>
<dbReference type="InterPro" id="IPR052050">
    <property type="entry name" value="SecEffector_AnkRepeat"/>
</dbReference>
<sequence length="514" mass="55287">MAALDTLPSELIQRITDAIPRARDLVAWCVATGVDVGPTLRRIPALTDSKTATELMERGAPLDVVRASIERSIGDPRLAMTAHAANGGRLDVVRYVWIKAADRDPVPKRSDTQGTVIGERQRRILKDALRVACHRAHVEVALWLLTRLPYPHSHRNAEVVEAGLLAAVHAGHLHVIKAIHVRRMATVGVCDCSMRVAELAIETDQAPIVAWLHARRADTPRDRLGQGHGVVDAGSLSDAIWCGRVRVARWLLGTEVSSYVSRQVSFQRMIEAADKGHLTTVALAHDQGLHPCTVEVLVGLVRGQPQRAVDALRWAAGEPTVDVHVPVPDGAKRPIAAWGDPAIAYAALGASSDQAFAWLLGRPDAHRLFTVGAVRWALSQCRGYTRALRVCAAGIVSFDDCDALATVVAHCEAAHVIETIKAGAPYTPAAIEAGLLRKDPACLQVLCRHFGTEGVPAVVRTIAGAGLDRSVIGWLRDNVPAVCIADLRAVLLVGPRCATMPEEPCPCPACTRRP</sequence>
<reference evidence="1" key="1">
    <citation type="submission" date="2021-04" db="EMBL/GenBank/DDBJ databases">
        <title>Draft Genome Sequence of Pandoravirus japonicus, Isolated from the Sabaishi River of Niigata, Japan.</title>
        <authorList>
            <person name="Hosokawa N."/>
            <person name="Takahashi H."/>
            <person name="Aoki K."/>
            <person name="Takemura M."/>
        </authorList>
    </citation>
    <scope>NUCLEOTIDE SEQUENCE</scope>
</reference>
<protein>
    <recommendedName>
        <fullName evidence="3">Ankyrin repeat domain containing protein</fullName>
    </recommendedName>
</protein>
<dbReference type="PANTHER" id="PTHR46586:SF3">
    <property type="entry name" value="ANKYRIN REPEAT-CONTAINING PROTEIN"/>
    <property type="match status" value="1"/>
</dbReference>
<accession>A0A811BQJ1</accession>
<dbReference type="InterPro" id="IPR036770">
    <property type="entry name" value="Ankyrin_rpt-contain_sf"/>
</dbReference>
<evidence type="ECO:0000313" key="2">
    <source>
        <dbReference type="Proteomes" id="UP001253637"/>
    </source>
</evidence>
<dbReference type="Proteomes" id="UP001253637">
    <property type="component" value="Segment"/>
</dbReference>
<dbReference type="Gene3D" id="1.25.40.20">
    <property type="entry name" value="Ankyrin repeat-containing domain"/>
    <property type="match status" value="1"/>
</dbReference>
<evidence type="ECO:0008006" key="3">
    <source>
        <dbReference type="Google" id="ProtNLM"/>
    </source>
</evidence>
<evidence type="ECO:0000313" key="1">
    <source>
        <dbReference type="EMBL" id="BCU03072.1"/>
    </source>
</evidence>
<name>A0A811BQJ1_9VIRU</name>